<dbReference type="Pfam" id="PF00126">
    <property type="entry name" value="HTH_1"/>
    <property type="match status" value="1"/>
</dbReference>
<dbReference type="PROSITE" id="PS50931">
    <property type="entry name" value="HTH_LYSR"/>
    <property type="match status" value="1"/>
</dbReference>
<dbReference type="PRINTS" id="PR00039">
    <property type="entry name" value="HTHLYSR"/>
</dbReference>
<reference evidence="6" key="1">
    <citation type="submission" date="2023-02" db="EMBL/GenBank/DDBJ databases">
        <title>Description of Herbaspirillum huttiense subsp. nephrolepsisexaltata and Herbaspirillum huttiense subsp. lycopersicon.</title>
        <authorList>
            <person name="Poudel M."/>
            <person name="Sharma A."/>
            <person name="Goss E."/>
            <person name="Tapia J.H."/>
            <person name="Harmon C.M."/>
            <person name="Jones J.B."/>
        </authorList>
    </citation>
    <scope>NUCLEOTIDE SEQUENCE</scope>
    <source>
        <strain evidence="6">NC40101</strain>
    </source>
</reference>
<proteinExistence type="inferred from homology"/>
<dbReference type="GO" id="GO:0006351">
    <property type="term" value="P:DNA-templated transcription"/>
    <property type="evidence" value="ECO:0007669"/>
    <property type="project" value="TreeGrafter"/>
</dbReference>
<keyword evidence="4" id="KW-0804">Transcription</keyword>
<dbReference type="GO" id="GO:0003700">
    <property type="term" value="F:DNA-binding transcription factor activity"/>
    <property type="evidence" value="ECO:0007669"/>
    <property type="project" value="InterPro"/>
</dbReference>
<dbReference type="Pfam" id="PF03466">
    <property type="entry name" value="LysR_substrate"/>
    <property type="match status" value="1"/>
</dbReference>
<dbReference type="SUPFAM" id="SSF46785">
    <property type="entry name" value="Winged helix' DNA-binding domain"/>
    <property type="match status" value="1"/>
</dbReference>
<name>A0AAE4G8S4_9BURK</name>
<dbReference type="InterPro" id="IPR000847">
    <property type="entry name" value="LysR_HTH_N"/>
</dbReference>
<protein>
    <submittedName>
        <fullName evidence="6">LysR family transcriptional regulator</fullName>
    </submittedName>
</protein>
<dbReference type="CDD" id="cd08473">
    <property type="entry name" value="PBP2_CrgA_like_4"/>
    <property type="match status" value="1"/>
</dbReference>
<gene>
    <name evidence="6" type="ORF">RJN63_08015</name>
</gene>
<evidence type="ECO:0000256" key="2">
    <source>
        <dbReference type="ARBA" id="ARBA00023015"/>
    </source>
</evidence>
<dbReference type="InterPro" id="IPR058163">
    <property type="entry name" value="LysR-type_TF_proteobact-type"/>
</dbReference>
<dbReference type="RefSeq" id="WP_310836848.1">
    <property type="nucleotide sequence ID" value="NZ_JAVLSM010000004.1"/>
</dbReference>
<dbReference type="SUPFAM" id="SSF53850">
    <property type="entry name" value="Periplasmic binding protein-like II"/>
    <property type="match status" value="1"/>
</dbReference>
<evidence type="ECO:0000313" key="6">
    <source>
        <dbReference type="EMBL" id="MDT0336768.1"/>
    </source>
</evidence>
<sequence length="328" mass="35366">MEDLNDLALFASVVVHGSFSAAARALNIPKSRISRRVAELEQRLGVRLLQRSTRVVRVTDVGAAFFTHCEAMTQAARAAVEVSEQAGAKPAGRLRVSSPMGVAHIFLAPLLARFLCAHPDVRLELELSNRRVDVIGEGFDVAMRVRSTLEDSNLVVRTFGTSQQVLAASPAYIRRHGPFDSVEALQGQRGLGPGGMPGQAQRWRLHGPQGEVAEIDYVAAMVTDDMHLAMQAAIGGAGVALLPFNVCHAAIEGGQLRVLLPQHRGTPHQLHAVFPSRRGLVPAVRAFIEFMAVELSQTMQQENDALLALLAHKPARTGKARLRPTGSA</sequence>
<dbReference type="GO" id="GO:0043565">
    <property type="term" value="F:sequence-specific DNA binding"/>
    <property type="evidence" value="ECO:0007669"/>
    <property type="project" value="TreeGrafter"/>
</dbReference>
<organism evidence="6">
    <name type="scientific">Herbaspirillum huttiense subsp. nephrolepidis</name>
    <dbReference type="NCBI Taxonomy" id="3075126"/>
    <lineage>
        <taxon>Bacteria</taxon>
        <taxon>Pseudomonadati</taxon>
        <taxon>Pseudomonadota</taxon>
        <taxon>Betaproteobacteria</taxon>
        <taxon>Burkholderiales</taxon>
        <taxon>Oxalobacteraceae</taxon>
        <taxon>Herbaspirillum</taxon>
    </lineage>
</organism>
<dbReference type="InterPro" id="IPR005119">
    <property type="entry name" value="LysR_subst-bd"/>
</dbReference>
<evidence type="ECO:0000256" key="4">
    <source>
        <dbReference type="ARBA" id="ARBA00023163"/>
    </source>
</evidence>
<dbReference type="InterPro" id="IPR036388">
    <property type="entry name" value="WH-like_DNA-bd_sf"/>
</dbReference>
<accession>A0AAE4G8S4</accession>
<evidence type="ECO:0000256" key="1">
    <source>
        <dbReference type="ARBA" id="ARBA00009437"/>
    </source>
</evidence>
<dbReference type="EMBL" id="JAVRAA010000003">
    <property type="protein sequence ID" value="MDT0336768.1"/>
    <property type="molecule type" value="Genomic_DNA"/>
</dbReference>
<keyword evidence="3" id="KW-0238">DNA-binding</keyword>
<comment type="similarity">
    <text evidence="1">Belongs to the LysR transcriptional regulatory family.</text>
</comment>
<dbReference type="InterPro" id="IPR036390">
    <property type="entry name" value="WH_DNA-bd_sf"/>
</dbReference>
<evidence type="ECO:0000256" key="3">
    <source>
        <dbReference type="ARBA" id="ARBA00023125"/>
    </source>
</evidence>
<dbReference type="AlphaFoldDB" id="A0AAE4G8S4"/>
<comment type="caution">
    <text evidence="6">The sequence shown here is derived from an EMBL/GenBank/DDBJ whole genome shotgun (WGS) entry which is preliminary data.</text>
</comment>
<evidence type="ECO:0000259" key="5">
    <source>
        <dbReference type="PROSITE" id="PS50931"/>
    </source>
</evidence>
<dbReference type="Gene3D" id="1.10.10.10">
    <property type="entry name" value="Winged helix-like DNA-binding domain superfamily/Winged helix DNA-binding domain"/>
    <property type="match status" value="1"/>
</dbReference>
<dbReference type="PANTHER" id="PTHR30537">
    <property type="entry name" value="HTH-TYPE TRANSCRIPTIONAL REGULATOR"/>
    <property type="match status" value="1"/>
</dbReference>
<dbReference type="FunFam" id="1.10.10.10:FF:000001">
    <property type="entry name" value="LysR family transcriptional regulator"/>
    <property type="match status" value="1"/>
</dbReference>
<dbReference type="Gene3D" id="3.40.190.290">
    <property type="match status" value="1"/>
</dbReference>
<feature type="domain" description="HTH lysR-type" evidence="5">
    <location>
        <begin position="1"/>
        <end position="59"/>
    </location>
</feature>
<dbReference type="PANTHER" id="PTHR30537:SF31">
    <property type="entry name" value="TRANSCRIPTIONAL REGULATOR, LYSR FAMILY"/>
    <property type="match status" value="1"/>
</dbReference>
<keyword evidence="2" id="KW-0805">Transcription regulation</keyword>